<feature type="region of interest" description="Disordered" evidence="1">
    <location>
        <begin position="1"/>
        <end position="41"/>
    </location>
</feature>
<accession>A0ABM7M3V4</accession>
<evidence type="ECO:0000313" key="2">
    <source>
        <dbReference type="EMBL" id="BCJ46237.1"/>
    </source>
</evidence>
<evidence type="ECO:0000256" key="1">
    <source>
        <dbReference type="SAM" id="MobiDB-lite"/>
    </source>
</evidence>
<feature type="compositionally biased region" description="Polar residues" evidence="1">
    <location>
        <begin position="30"/>
        <end position="41"/>
    </location>
</feature>
<organism evidence="2 3">
    <name type="scientific">Actinoplanes ianthinogenes</name>
    <dbReference type="NCBI Taxonomy" id="122358"/>
    <lineage>
        <taxon>Bacteria</taxon>
        <taxon>Bacillati</taxon>
        <taxon>Actinomycetota</taxon>
        <taxon>Actinomycetes</taxon>
        <taxon>Micromonosporales</taxon>
        <taxon>Micromonosporaceae</taxon>
        <taxon>Actinoplanes</taxon>
    </lineage>
</organism>
<reference evidence="2 3" key="1">
    <citation type="submission" date="2020-08" db="EMBL/GenBank/DDBJ databases">
        <title>Whole genome shotgun sequence of Actinoplanes ianthinogenes NBRC 13996.</title>
        <authorList>
            <person name="Komaki H."/>
            <person name="Tamura T."/>
        </authorList>
    </citation>
    <scope>NUCLEOTIDE SEQUENCE [LARGE SCALE GENOMIC DNA]</scope>
    <source>
        <strain evidence="2 3">NBRC 13996</strain>
    </source>
</reference>
<evidence type="ECO:0000313" key="3">
    <source>
        <dbReference type="Proteomes" id="UP000676967"/>
    </source>
</evidence>
<sequence>MGPATAPRQKTDAPAEGPREVTDHPGITRGHTTADATDMPSTASRHYANTHATHTSAAGPTDTTGITHPGIANIRTTSIASACIPYAHTSSAATAVRTSSITQPGTANIRASPGGPHVQAGSAHTENCAGACSVRHAYVCAAADSARSRWVVIE</sequence>
<proteinExistence type="predicted"/>
<dbReference type="EMBL" id="AP023356">
    <property type="protein sequence ID" value="BCJ46237.1"/>
    <property type="molecule type" value="Genomic_DNA"/>
</dbReference>
<gene>
    <name evidence="2" type="ORF">Aiant_68940</name>
</gene>
<name>A0ABM7M3V4_9ACTN</name>
<keyword evidence="3" id="KW-1185">Reference proteome</keyword>
<dbReference type="Proteomes" id="UP000676967">
    <property type="component" value="Chromosome"/>
</dbReference>
<feature type="compositionally biased region" description="Basic and acidic residues" evidence="1">
    <location>
        <begin position="9"/>
        <end position="23"/>
    </location>
</feature>
<protein>
    <submittedName>
        <fullName evidence="2">Uncharacterized protein</fullName>
    </submittedName>
</protein>